<dbReference type="Proteomes" id="UP001595075">
    <property type="component" value="Unassembled WGS sequence"/>
</dbReference>
<organism evidence="2 3">
    <name type="scientific">Oculimacula yallundae</name>
    <dbReference type="NCBI Taxonomy" id="86028"/>
    <lineage>
        <taxon>Eukaryota</taxon>
        <taxon>Fungi</taxon>
        <taxon>Dikarya</taxon>
        <taxon>Ascomycota</taxon>
        <taxon>Pezizomycotina</taxon>
        <taxon>Leotiomycetes</taxon>
        <taxon>Helotiales</taxon>
        <taxon>Ploettnerulaceae</taxon>
        <taxon>Oculimacula</taxon>
    </lineage>
</organism>
<name>A0ABR4CMH1_9HELO</name>
<accession>A0ABR4CMH1</accession>
<evidence type="ECO:0008006" key="4">
    <source>
        <dbReference type="Google" id="ProtNLM"/>
    </source>
</evidence>
<protein>
    <recommendedName>
        <fullName evidence="4">NAD(P)-binding protein</fullName>
    </recommendedName>
</protein>
<evidence type="ECO:0000313" key="2">
    <source>
        <dbReference type="EMBL" id="KAL2071171.1"/>
    </source>
</evidence>
<dbReference type="EMBL" id="JAZHXI010000005">
    <property type="protein sequence ID" value="KAL2071171.1"/>
    <property type="molecule type" value="Genomic_DNA"/>
</dbReference>
<keyword evidence="3" id="KW-1185">Reference proteome</keyword>
<dbReference type="PANTHER" id="PTHR47534:SF3">
    <property type="entry name" value="ALCOHOL DEHYDROGENASE-LIKE C-TERMINAL DOMAIN-CONTAINING PROTEIN"/>
    <property type="match status" value="1"/>
</dbReference>
<keyword evidence="1" id="KW-0560">Oxidoreductase</keyword>
<reference evidence="2 3" key="1">
    <citation type="journal article" date="2024" name="Commun. Biol.">
        <title>Comparative genomic analysis of thermophilic fungi reveals convergent evolutionary adaptations and gene losses.</title>
        <authorList>
            <person name="Steindorff A.S."/>
            <person name="Aguilar-Pontes M.V."/>
            <person name="Robinson A.J."/>
            <person name="Andreopoulos B."/>
            <person name="LaButti K."/>
            <person name="Kuo A."/>
            <person name="Mondo S."/>
            <person name="Riley R."/>
            <person name="Otillar R."/>
            <person name="Haridas S."/>
            <person name="Lipzen A."/>
            <person name="Grimwood J."/>
            <person name="Schmutz J."/>
            <person name="Clum A."/>
            <person name="Reid I.D."/>
            <person name="Moisan M.C."/>
            <person name="Butler G."/>
            <person name="Nguyen T.T.M."/>
            <person name="Dewar K."/>
            <person name="Conant G."/>
            <person name="Drula E."/>
            <person name="Henrissat B."/>
            <person name="Hansel C."/>
            <person name="Singer S."/>
            <person name="Hutchinson M.I."/>
            <person name="de Vries R.P."/>
            <person name="Natvig D.O."/>
            <person name="Powell A.J."/>
            <person name="Tsang A."/>
            <person name="Grigoriev I.V."/>
        </authorList>
    </citation>
    <scope>NUCLEOTIDE SEQUENCE [LARGE SCALE GENOMIC DNA]</scope>
    <source>
        <strain evidence="2 3">CBS 494.80</strain>
    </source>
</reference>
<gene>
    <name evidence="2" type="ORF">VTL71DRAFT_12406</name>
</gene>
<dbReference type="PANTHER" id="PTHR47534">
    <property type="entry name" value="YALI0E05731P"/>
    <property type="match status" value="1"/>
</dbReference>
<proteinExistence type="predicted"/>
<dbReference type="InterPro" id="IPR052228">
    <property type="entry name" value="Sec_Metab_Biosynth_Oxidored"/>
</dbReference>
<dbReference type="InterPro" id="IPR036291">
    <property type="entry name" value="NAD(P)-bd_dom_sf"/>
</dbReference>
<comment type="caution">
    <text evidence="2">The sequence shown here is derived from an EMBL/GenBank/DDBJ whole genome shotgun (WGS) entry which is preliminary data.</text>
</comment>
<evidence type="ECO:0000313" key="3">
    <source>
        <dbReference type="Proteomes" id="UP001595075"/>
    </source>
</evidence>
<dbReference type="SUPFAM" id="SSF51735">
    <property type="entry name" value="NAD(P)-binding Rossmann-fold domains"/>
    <property type="match status" value="1"/>
</dbReference>
<sequence length="345" mass="38540">MVELETIRRSNSALSSAPARLVCLFIGATRGIGASTLEELTRSLNAPKIYFVGRSKAKASIQLARLSTLNSDAVIEFIESEISILRNVDSVCEEVSLKETRLDLLFMSPGMLAFGGPHYTSEGIKLCASLSFYARMRFTLNLIPLLRNSRAPRVLSVLAGGNERHIITHDLGLNHNYSIVNTVNHTTTMHTLAFEFIAQDNPSISFLHAYPGWVQTDILDNFFSYEPRAWYGFVFRLLRAVAAVGMKFVAISAEEAGERQVFFATSSRYPCRETLLSRPESMVLYNLEDCSVPENGVYRVGWQGNGVSNNEVLGKYRDSGLPGKIWEHTLDVFREALDGKKIRED</sequence>
<evidence type="ECO:0000256" key="1">
    <source>
        <dbReference type="ARBA" id="ARBA00023002"/>
    </source>
</evidence>
<dbReference type="Gene3D" id="3.40.50.720">
    <property type="entry name" value="NAD(P)-binding Rossmann-like Domain"/>
    <property type="match status" value="1"/>
</dbReference>